<proteinExistence type="inferred from homology"/>
<evidence type="ECO:0000256" key="2">
    <source>
        <dbReference type="RuleBase" id="RU363055"/>
    </source>
</evidence>
<dbReference type="OrthoDB" id="540503at2759"/>
<keyword evidence="2" id="KW-0735">Signal-anchor</keyword>
<feature type="transmembrane region" description="Helical" evidence="2">
    <location>
        <begin position="21"/>
        <end position="42"/>
    </location>
</feature>
<dbReference type="Pfam" id="PF03407">
    <property type="entry name" value="Nucleotid_trans"/>
    <property type="match status" value="1"/>
</dbReference>
<dbReference type="InterPro" id="IPR005069">
    <property type="entry name" value="Nucl-diP-sugar_transferase"/>
</dbReference>
<keyword evidence="2" id="KW-0808">Transferase</keyword>
<keyword evidence="2" id="KW-0961">Cell wall biogenesis/degradation</keyword>
<dbReference type="SUPFAM" id="SSF53448">
    <property type="entry name" value="Nucleotide-diphospho-sugar transferases"/>
    <property type="match status" value="1"/>
</dbReference>
<feature type="compositionally biased region" description="Pro residues" evidence="3">
    <location>
        <begin position="356"/>
        <end position="372"/>
    </location>
</feature>
<keyword evidence="2" id="KW-0812">Transmembrane</keyword>
<dbReference type="GO" id="GO:0052636">
    <property type="term" value="F:arabinosyltransferase activity"/>
    <property type="evidence" value="ECO:0000318"/>
    <property type="project" value="GO_Central"/>
</dbReference>
<dbReference type="GO" id="GO:0000139">
    <property type="term" value="C:Golgi membrane"/>
    <property type="evidence" value="ECO:0007669"/>
    <property type="project" value="UniProtKB-SubCell"/>
</dbReference>
<dbReference type="PANTHER" id="PTHR46936:SF1">
    <property type="entry name" value="ARABINOSYLTRANSFERASE XEG113"/>
    <property type="match status" value="1"/>
</dbReference>
<comment type="subcellular location">
    <subcellularLocation>
        <location evidence="2">Golgi apparatus membrane</location>
        <topology evidence="2">Single-pass type II membrane protein</topology>
    </subcellularLocation>
</comment>
<keyword evidence="2" id="KW-0333">Golgi apparatus</keyword>
<comment type="caution">
    <text evidence="5">The sequence shown here is derived from an EMBL/GenBank/DDBJ whole genome shotgun (WGS) entry which is preliminary data.</text>
</comment>
<dbReference type="Proteomes" id="UP000036987">
    <property type="component" value="Unassembled WGS sequence"/>
</dbReference>
<name>A0A0K9PHX3_ZOSMR</name>
<protein>
    <recommendedName>
        <fullName evidence="2">Glycosyltransferase</fullName>
        <ecNumber evidence="2">2.4.2.-</ecNumber>
    </recommendedName>
</protein>
<feature type="region of interest" description="Disordered" evidence="3">
    <location>
        <begin position="331"/>
        <end position="372"/>
    </location>
</feature>
<evidence type="ECO:0000259" key="4">
    <source>
        <dbReference type="Pfam" id="PF03407"/>
    </source>
</evidence>
<reference evidence="6" key="1">
    <citation type="journal article" date="2016" name="Nature">
        <title>The genome of the seagrass Zostera marina reveals angiosperm adaptation to the sea.</title>
        <authorList>
            <person name="Olsen J.L."/>
            <person name="Rouze P."/>
            <person name="Verhelst B."/>
            <person name="Lin Y.-C."/>
            <person name="Bayer T."/>
            <person name="Collen J."/>
            <person name="Dattolo E."/>
            <person name="De Paoli E."/>
            <person name="Dittami S."/>
            <person name="Maumus F."/>
            <person name="Michel G."/>
            <person name="Kersting A."/>
            <person name="Lauritano C."/>
            <person name="Lohaus R."/>
            <person name="Toepel M."/>
            <person name="Tonon T."/>
            <person name="Vanneste K."/>
            <person name="Amirebrahimi M."/>
            <person name="Brakel J."/>
            <person name="Bostroem C."/>
            <person name="Chovatia M."/>
            <person name="Grimwood J."/>
            <person name="Jenkins J.W."/>
            <person name="Jueterbock A."/>
            <person name="Mraz A."/>
            <person name="Stam W.T."/>
            <person name="Tice H."/>
            <person name="Bornberg-Bauer E."/>
            <person name="Green P.J."/>
            <person name="Pearson G.A."/>
            <person name="Procaccini G."/>
            <person name="Duarte C.M."/>
            <person name="Schmutz J."/>
            <person name="Reusch T.B.H."/>
            <person name="Van de Peer Y."/>
        </authorList>
    </citation>
    <scope>NUCLEOTIDE SEQUENCE [LARGE SCALE GENOMIC DNA]</scope>
    <source>
        <strain evidence="6">cv. Finnish</strain>
    </source>
</reference>
<dbReference type="EMBL" id="LFYR01000884">
    <property type="protein sequence ID" value="KMZ67830.1"/>
    <property type="molecule type" value="Genomic_DNA"/>
</dbReference>
<evidence type="ECO:0000313" key="6">
    <source>
        <dbReference type="Proteomes" id="UP000036987"/>
    </source>
</evidence>
<dbReference type="AlphaFoldDB" id="A0A0K9PHX3"/>
<dbReference type="OMA" id="DVLHFPN"/>
<dbReference type="InterPro" id="IPR053250">
    <property type="entry name" value="Glycosyltransferase_77"/>
</dbReference>
<keyword evidence="6" id="KW-1185">Reference proteome</keyword>
<dbReference type="EC" id="2.4.2.-" evidence="2"/>
<keyword evidence="2" id="KW-0472">Membrane</keyword>
<feature type="domain" description="Nucleotide-diphospho-sugar transferase" evidence="4">
    <location>
        <begin position="130"/>
        <end position="324"/>
    </location>
</feature>
<comment type="similarity">
    <text evidence="1 2">Belongs to the glycosyltransferase 77 family.</text>
</comment>
<evidence type="ECO:0000256" key="3">
    <source>
        <dbReference type="SAM" id="MobiDB-lite"/>
    </source>
</evidence>
<accession>A0A0K9PHX3</accession>
<dbReference type="GO" id="GO:0052325">
    <property type="term" value="P:cell wall pectin biosynthetic process"/>
    <property type="evidence" value="ECO:0000318"/>
    <property type="project" value="GO_Central"/>
</dbReference>
<organism evidence="5 6">
    <name type="scientific">Zostera marina</name>
    <name type="common">Eelgrass</name>
    <dbReference type="NCBI Taxonomy" id="29655"/>
    <lineage>
        <taxon>Eukaryota</taxon>
        <taxon>Viridiplantae</taxon>
        <taxon>Streptophyta</taxon>
        <taxon>Embryophyta</taxon>
        <taxon>Tracheophyta</taxon>
        <taxon>Spermatophyta</taxon>
        <taxon>Magnoliopsida</taxon>
        <taxon>Liliopsida</taxon>
        <taxon>Zosteraceae</taxon>
        <taxon>Zostera</taxon>
    </lineage>
</organism>
<dbReference type="PANTHER" id="PTHR46936">
    <property type="entry name" value="ARABINOSYLTRANSFERASE XEG113"/>
    <property type="match status" value="1"/>
</dbReference>
<keyword evidence="2" id="KW-0328">Glycosyltransferase</keyword>
<dbReference type="InterPro" id="IPR029044">
    <property type="entry name" value="Nucleotide-diphossugar_trans"/>
</dbReference>
<sequence length="372" mass="42315">MFRNALNLFYFSEMYVDRNRVFFAVFFFTIVVGTLQAAIYIISTIYTASTITNVLWLNTTFHENPSSKFGIWHPPSSGTPFPPLESFLPTKEMLKNAAKDKNTIVLTFGNYAFIDFIMNWIQHLCNLGVYNLIIGGLDRKVIEELYWKGIPVFYMDSNLMSDDIIWGSPEFSKIGEQKVLLLNKLLPFGYDILMCDTDTVWLKNPLPYFDRFPEADVLTSSDDLSTSVTDDRLEVWNEEHHAYNIGIFYWRSTEPAIQLAKEWLDLLTRKHNIWDQKGFRLLVNKNIGPSVEGGDGLVYAFDGSLKLGILPVSLFCSGHTYFIQCRLPRSAPRSPGPEQELGQEIRQNGTDTGAGPPCPRPAPFSPLLIPLP</sequence>
<keyword evidence="2" id="KW-1133">Transmembrane helix</keyword>
<evidence type="ECO:0000313" key="5">
    <source>
        <dbReference type="EMBL" id="KMZ67830.1"/>
    </source>
</evidence>
<gene>
    <name evidence="5" type="ORF">ZOSMA_258G00280</name>
</gene>
<evidence type="ECO:0000256" key="1">
    <source>
        <dbReference type="ARBA" id="ARBA00007033"/>
    </source>
</evidence>